<organism evidence="18 19">
    <name type="scientific">Geobacter benzoatilyticus</name>
    <dbReference type="NCBI Taxonomy" id="2815309"/>
    <lineage>
        <taxon>Bacteria</taxon>
        <taxon>Pseudomonadati</taxon>
        <taxon>Thermodesulfobacteriota</taxon>
        <taxon>Desulfuromonadia</taxon>
        <taxon>Geobacterales</taxon>
        <taxon>Geobacteraceae</taxon>
        <taxon>Geobacter</taxon>
    </lineage>
</organism>
<dbReference type="RefSeq" id="WP_207162438.1">
    <property type="nucleotide sequence ID" value="NZ_CP071382.1"/>
</dbReference>
<keyword evidence="5 18" id="KW-0121">Carboxypeptidase</keyword>
<evidence type="ECO:0000256" key="6">
    <source>
        <dbReference type="ARBA" id="ARBA00022670"/>
    </source>
</evidence>
<feature type="domain" description="Penicillin-binding protein transpeptidase" evidence="16">
    <location>
        <begin position="265"/>
        <end position="597"/>
    </location>
</feature>
<dbReference type="InterPro" id="IPR050515">
    <property type="entry name" value="Beta-lactam/transpept"/>
</dbReference>
<dbReference type="Gene3D" id="3.90.1310.10">
    <property type="entry name" value="Penicillin-binding protein 2a (Domain 2)"/>
    <property type="match status" value="1"/>
</dbReference>
<dbReference type="Pfam" id="PF00905">
    <property type="entry name" value="Transpeptidase"/>
    <property type="match status" value="1"/>
</dbReference>
<evidence type="ECO:0000313" key="19">
    <source>
        <dbReference type="Proteomes" id="UP000663651"/>
    </source>
</evidence>
<evidence type="ECO:0000256" key="10">
    <source>
        <dbReference type="ARBA" id="ARBA00022984"/>
    </source>
</evidence>
<feature type="domain" description="Penicillin-binding protein dimerisation" evidence="17">
    <location>
        <begin position="62"/>
        <end position="233"/>
    </location>
</feature>
<proteinExistence type="predicted"/>
<evidence type="ECO:0000259" key="17">
    <source>
        <dbReference type="Pfam" id="PF03717"/>
    </source>
</evidence>
<dbReference type="EC" id="3.4.16.4" evidence="18"/>
<dbReference type="SUPFAM" id="SSF56601">
    <property type="entry name" value="beta-lactamase/transpeptidase-like"/>
    <property type="match status" value="1"/>
</dbReference>
<dbReference type="InterPro" id="IPR001460">
    <property type="entry name" value="PCN-bd_Tpept"/>
</dbReference>
<keyword evidence="9" id="KW-0133">Cell shape</keyword>
<dbReference type="GO" id="GO:0009002">
    <property type="term" value="F:serine-type D-Ala-D-Ala carboxypeptidase activity"/>
    <property type="evidence" value="ECO:0007669"/>
    <property type="project" value="UniProtKB-EC"/>
</dbReference>
<dbReference type="Proteomes" id="UP000663651">
    <property type="component" value="Chromosome"/>
</dbReference>
<name>A0ABX7Q0Q0_9BACT</name>
<protein>
    <submittedName>
        <fullName evidence="18">Penicillin-binding protein 2</fullName>
        <ecNumber evidence="18">3.4.16.4</ecNumber>
    </submittedName>
</protein>
<gene>
    <name evidence="18" type="primary">mrdA</name>
    <name evidence="18" type="ORF">JZM60_10640</name>
</gene>
<dbReference type="EMBL" id="CP071382">
    <property type="protein sequence ID" value="QSV44625.1"/>
    <property type="molecule type" value="Genomic_DNA"/>
</dbReference>
<keyword evidence="10" id="KW-0573">Peptidoglycan synthesis</keyword>
<evidence type="ECO:0000259" key="16">
    <source>
        <dbReference type="Pfam" id="PF00905"/>
    </source>
</evidence>
<dbReference type="InterPro" id="IPR012338">
    <property type="entry name" value="Beta-lactam/transpept-like"/>
</dbReference>
<evidence type="ECO:0000256" key="4">
    <source>
        <dbReference type="ARBA" id="ARBA00022519"/>
    </source>
</evidence>
<dbReference type="InterPro" id="IPR036138">
    <property type="entry name" value="PBP_dimer_sf"/>
</dbReference>
<dbReference type="Gene3D" id="3.30.1390.30">
    <property type="entry name" value="Penicillin-binding protein 2a, domain 3"/>
    <property type="match status" value="1"/>
</dbReference>
<evidence type="ECO:0000256" key="1">
    <source>
        <dbReference type="ARBA" id="ARBA00004167"/>
    </source>
</evidence>
<dbReference type="PANTHER" id="PTHR30627:SF2">
    <property type="entry name" value="PEPTIDOGLYCAN D,D-TRANSPEPTIDASE MRDA"/>
    <property type="match status" value="1"/>
</dbReference>
<keyword evidence="13" id="KW-0961">Cell wall biogenesis/degradation</keyword>
<keyword evidence="3" id="KW-1003">Cell membrane</keyword>
<dbReference type="SUPFAM" id="SSF56519">
    <property type="entry name" value="Penicillin binding protein dimerisation domain"/>
    <property type="match status" value="1"/>
</dbReference>
<dbReference type="InterPro" id="IPR005311">
    <property type="entry name" value="PBP_dimer"/>
</dbReference>
<keyword evidence="12 15" id="KW-0472">Membrane</keyword>
<keyword evidence="19" id="KW-1185">Reference proteome</keyword>
<evidence type="ECO:0000256" key="9">
    <source>
        <dbReference type="ARBA" id="ARBA00022960"/>
    </source>
</evidence>
<keyword evidence="7 15" id="KW-0812">Transmembrane</keyword>
<dbReference type="Pfam" id="PF03717">
    <property type="entry name" value="PBP_dimer"/>
    <property type="match status" value="1"/>
</dbReference>
<evidence type="ECO:0000313" key="18">
    <source>
        <dbReference type="EMBL" id="QSV44625.1"/>
    </source>
</evidence>
<keyword evidence="4" id="KW-0997">Cell inner membrane</keyword>
<evidence type="ECO:0000256" key="13">
    <source>
        <dbReference type="ARBA" id="ARBA00023316"/>
    </source>
</evidence>
<dbReference type="NCBIfam" id="TIGR03423">
    <property type="entry name" value="pbp2_mrdA"/>
    <property type="match status" value="1"/>
</dbReference>
<evidence type="ECO:0000256" key="12">
    <source>
        <dbReference type="ARBA" id="ARBA00023136"/>
    </source>
</evidence>
<feature type="region of interest" description="Disordered" evidence="14">
    <location>
        <begin position="610"/>
        <end position="642"/>
    </location>
</feature>
<evidence type="ECO:0000256" key="5">
    <source>
        <dbReference type="ARBA" id="ARBA00022645"/>
    </source>
</evidence>
<comment type="subcellular location">
    <subcellularLocation>
        <location evidence="2">Cell membrane</location>
    </subcellularLocation>
    <subcellularLocation>
        <location evidence="1">Membrane</location>
        <topology evidence="1">Single-pass membrane protein</topology>
    </subcellularLocation>
</comment>
<feature type="transmembrane region" description="Helical" evidence="15">
    <location>
        <begin position="20"/>
        <end position="39"/>
    </location>
</feature>
<accession>A0ABX7Q0Q0</accession>
<dbReference type="InterPro" id="IPR017790">
    <property type="entry name" value="Penicillin-binding_protein_2"/>
</dbReference>
<keyword evidence="11 15" id="KW-1133">Transmembrane helix</keyword>
<keyword evidence="8 18" id="KW-0378">Hydrolase</keyword>
<evidence type="ECO:0000256" key="11">
    <source>
        <dbReference type="ARBA" id="ARBA00022989"/>
    </source>
</evidence>
<evidence type="ECO:0000256" key="7">
    <source>
        <dbReference type="ARBA" id="ARBA00022692"/>
    </source>
</evidence>
<evidence type="ECO:0000256" key="3">
    <source>
        <dbReference type="ARBA" id="ARBA00022475"/>
    </source>
</evidence>
<sequence length="642" mass="70321">MSDKILIRQTHEPRKQRQVIILSCFVAALFFLLLTRLWYLQIVKAEDFQNKSESNRLRLVPVAASRGTIFDRNGAVLVSNRPSFSVAVIPQEVRDRDALLNQLSAYLGIDRAELLEKWEKGKGRARYYPIVLASGITRDQLELLEEKRLWLPGIEIEVKPVRQYEVGELASHLLGYIGEISDEELKSAGYAGYNSGDYIGKSGIEKSWEELLHGKDGGRQIEVDARGRILRTISENPPVVGSSLVLTIDGELQKRAEQSFGEQAGAAVVLDVNTGEILAFASNPDFDPALFAGRMPPEKWAEYLEDKRHPLENKALKGQYPPGSTFKIITALAGLEEGIINEHSSVVCKGSYTLGGSKFGCWDRKGHGTVNLKRALKESCDVYFYQLGEKLGIDKIAAYSRALSLGAPMGVGLDNEKGGLIPTSEWKQKRHKKKWLPGDTLPASIGQGYVLMTPIQLASMIASVATDGTVYRPHLVKRIIDRDGRVLKEFKPEILNRSGISSRSFRLVKEGLSAVVNDAGGTGGQARVYNVRVAGKTGTSQVVKLRDRKGGIPYQYRDHALFVAFAPYEKPEVAVAVVIEHGEHGGSAAAPIAGSILRAYFEGKGIVRNPAKTGPKQALEEPAGVESPASGPDDAQPGQEEQ</sequence>
<dbReference type="PANTHER" id="PTHR30627">
    <property type="entry name" value="PEPTIDOGLYCAN D,D-TRANSPEPTIDASE"/>
    <property type="match status" value="1"/>
</dbReference>
<evidence type="ECO:0000256" key="15">
    <source>
        <dbReference type="SAM" id="Phobius"/>
    </source>
</evidence>
<keyword evidence="6" id="KW-0645">Protease</keyword>
<dbReference type="Gene3D" id="3.40.710.10">
    <property type="entry name" value="DD-peptidase/beta-lactamase superfamily"/>
    <property type="match status" value="1"/>
</dbReference>
<reference evidence="18 19" key="1">
    <citation type="submission" date="2021-03" db="EMBL/GenBank/DDBJ databases">
        <title>Geobacter metallireducens gen. nov. sp. nov., a microorganism capable of coupling the complete oxidation of organic compounds to the reduction of iron and other metals.</title>
        <authorList>
            <person name="Li Y."/>
        </authorList>
    </citation>
    <scope>NUCLEOTIDE SEQUENCE [LARGE SCALE GENOMIC DNA]</scope>
    <source>
        <strain evidence="18 19">Jerry-YX</strain>
    </source>
</reference>
<evidence type="ECO:0000256" key="2">
    <source>
        <dbReference type="ARBA" id="ARBA00004236"/>
    </source>
</evidence>
<evidence type="ECO:0000256" key="14">
    <source>
        <dbReference type="SAM" id="MobiDB-lite"/>
    </source>
</evidence>
<evidence type="ECO:0000256" key="8">
    <source>
        <dbReference type="ARBA" id="ARBA00022801"/>
    </source>
</evidence>